<proteinExistence type="predicted"/>
<organism evidence="1 2">
    <name type="scientific">Tepidiforma thermophila (strain KCTC 52669 / CGMCC 1.13589 / G233)</name>
    <dbReference type="NCBI Taxonomy" id="2761530"/>
    <lineage>
        <taxon>Bacteria</taxon>
        <taxon>Bacillati</taxon>
        <taxon>Chloroflexota</taxon>
        <taxon>Tepidiformia</taxon>
        <taxon>Tepidiformales</taxon>
        <taxon>Tepidiformaceae</taxon>
        <taxon>Tepidiforma</taxon>
    </lineage>
</organism>
<protein>
    <submittedName>
        <fullName evidence="1">Uncharacterized protein</fullName>
    </submittedName>
</protein>
<comment type="caution">
    <text evidence="1">The sequence shown here is derived from an EMBL/GenBank/DDBJ whole genome shotgun (WGS) entry which is preliminary data.</text>
</comment>
<dbReference type="EMBL" id="PDJQ01000001">
    <property type="protein sequence ID" value="PFG73296.1"/>
    <property type="molecule type" value="Genomic_DNA"/>
</dbReference>
<keyword evidence="2" id="KW-1185">Reference proteome</keyword>
<evidence type="ECO:0000313" key="1">
    <source>
        <dbReference type="EMBL" id="PFG73296.1"/>
    </source>
</evidence>
<gene>
    <name evidence="1" type="ORF">A9A59_0491</name>
</gene>
<evidence type="ECO:0000313" key="2">
    <source>
        <dbReference type="Proteomes" id="UP000223071"/>
    </source>
</evidence>
<dbReference type="AlphaFoldDB" id="A0A2A9HE91"/>
<name>A0A2A9HE91_TEPT2</name>
<accession>A0A2A9HE91</accession>
<reference evidence="1 2" key="1">
    <citation type="submission" date="2017-09" db="EMBL/GenBank/DDBJ databases">
        <title>Sequencing the genomes of two abundant thermophiles in Great Basin hot springs: Thermocrinis jamiesonii and novel Chloroflexi Thermoflexus hugenholtzii.</title>
        <authorList>
            <person name="Hedlund B."/>
        </authorList>
    </citation>
    <scope>NUCLEOTIDE SEQUENCE [LARGE SCALE GENOMIC DNA]</scope>
    <source>
        <strain evidence="1 2">G233</strain>
    </source>
</reference>
<sequence length="57" mass="6070">MRSGPPAYRIGQSAAMRGDILEEAGLAEPATLFAIRRNAARMEELDDLGGTPEEVAP</sequence>
<dbReference type="Proteomes" id="UP000223071">
    <property type="component" value="Unassembled WGS sequence"/>
</dbReference>